<feature type="transmembrane region" description="Helical" evidence="2">
    <location>
        <begin position="101"/>
        <end position="119"/>
    </location>
</feature>
<evidence type="ECO:0000256" key="1">
    <source>
        <dbReference type="SAM" id="MobiDB-lite"/>
    </source>
</evidence>
<keyword evidence="2" id="KW-0472">Membrane</keyword>
<keyword evidence="2" id="KW-1133">Transmembrane helix</keyword>
<feature type="transmembrane region" description="Helical" evidence="2">
    <location>
        <begin position="131"/>
        <end position="154"/>
    </location>
</feature>
<proteinExistence type="predicted"/>
<sequence length="249" mass="26930">MSDANSQPTPPAIPHSEPLPTGATSPKPVAPMNYTSLAGILEALLKQPGALLNELSGDRRGGIISRLIALILICGCIYGVVMGSLSGGTQLWAAPVKLTTGLFFSVLLCLPSLYIFLCLNGADVRLGQICGALLGMVALVTLLLIGFAPVAWIFSQSTDSVVVMGMLHLVFWIIGLWFGMRMIKGLLAYSESADHGHLKVWIIIFVLVSLQMTAVLRPLIGTAPTLLPTEKKFFIQHWFDNMNEKDRSR</sequence>
<dbReference type="AlphaFoldDB" id="A0A556QRH6"/>
<feature type="transmembrane region" description="Helical" evidence="2">
    <location>
        <begin position="160"/>
        <end position="179"/>
    </location>
</feature>
<dbReference type="OrthoDB" id="194654at2"/>
<dbReference type="EMBL" id="VMBG01000001">
    <property type="protein sequence ID" value="TSJ79247.1"/>
    <property type="molecule type" value="Genomic_DNA"/>
</dbReference>
<keyword evidence="2" id="KW-0812">Transmembrane</keyword>
<reference evidence="3 4" key="1">
    <citation type="submission" date="2019-07" db="EMBL/GenBank/DDBJ databases">
        <title>Description of 53C-WASEF.</title>
        <authorList>
            <person name="Pitt A."/>
            <person name="Hahn M.W."/>
        </authorList>
    </citation>
    <scope>NUCLEOTIDE SEQUENCE [LARGE SCALE GENOMIC DNA]</scope>
    <source>
        <strain evidence="3 4">53C-WASEF</strain>
    </source>
</reference>
<evidence type="ECO:0000313" key="3">
    <source>
        <dbReference type="EMBL" id="TSJ79247.1"/>
    </source>
</evidence>
<organism evidence="3 4">
    <name type="scientific">Rariglobus hedericola</name>
    <dbReference type="NCBI Taxonomy" id="2597822"/>
    <lineage>
        <taxon>Bacteria</taxon>
        <taxon>Pseudomonadati</taxon>
        <taxon>Verrucomicrobiota</taxon>
        <taxon>Opitutia</taxon>
        <taxon>Opitutales</taxon>
        <taxon>Opitutaceae</taxon>
        <taxon>Rariglobus</taxon>
    </lineage>
</organism>
<dbReference type="Proteomes" id="UP000315648">
    <property type="component" value="Unassembled WGS sequence"/>
</dbReference>
<evidence type="ECO:0000313" key="4">
    <source>
        <dbReference type="Proteomes" id="UP000315648"/>
    </source>
</evidence>
<feature type="transmembrane region" description="Helical" evidence="2">
    <location>
        <begin position="200"/>
        <end position="220"/>
    </location>
</feature>
<evidence type="ECO:0008006" key="5">
    <source>
        <dbReference type="Google" id="ProtNLM"/>
    </source>
</evidence>
<evidence type="ECO:0000256" key="2">
    <source>
        <dbReference type="SAM" id="Phobius"/>
    </source>
</evidence>
<keyword evidence="4" id="KW-1185">Reference proteome</keyword>
<name>A0A556QRH6_9BACT</name>
<feature type="region of interest" description="Disordered" evidence="1">
    <location>
        <begin position="1"/>
        <end position="25"/>
    </location>
</feature>
<protein>
    <recommendedName>
        <fullName evidence="5">YIP1 family protein</fullName>
    </recommendedName>
</protein>
<dbReference type="RefSeq" id="WP_144229596.1">
    <property type="nucleotide sequence ID" value="NZ_VMBG01000001.1"/>
</dbReference>
<feature type="transmembrane region" description="Helical" evidence="2">
    <location>
        <begin position="63"/>
        <end position="81"/>
    </location>
</feature>
<accession>A0A556QRH6</accession>
<gene>
    <name evidence="3" type="ORF">FPL22_08130</name>
</gene>
<comment type="caution">
    <text evidence="3">The sequence shown here is derived from an EMBL/GenBank/DDBJ whole genome shotgun (WGS) entry which is preliminary data.</text>
</comment>